<dbReference type="Proteomes" id="UP000499080">
    <property type="component" value="Unassembled WGS sequence"/>
</dbReference>
<accession>A0A4Y2PSG2</accession>
<dbReference type="EMBL" id="BGPR01011802">
    <property type="protein sequence ID" value="GBN53026.1"/>
    <property type="molecule type" value="Genomic_DNA"/>
</dbReference>
<name>A0A4Y2PSG2_ARAVE</name>
<protein>
    <submittedName>
        <fullName evidence="1">Uncharacterized protein</fullName>
    </submittedName>
</protein>
<organism evidence="1 2">
    <name type="scientific">Araneus ventricosus</name>
    <name type="common">Orbweaver spider</name>
    <name type="synonym">Epeira ventricosa</name>
    <dbReference type="NCBI Taxonomy" id="182803"/>
    <lineage>
        <taxon>Eukaryota</taxon>
        <taxon>Metazoa</taxon>
        <taxon>Ecdysozoa</taxon>
        <taxon>Arthropoda</taxon>
        <taxon>Chelicerata</taxon>
        <taxon>Arachnida</taxon>
        <taxon>Araneae</taxon>
        <taxon>Araneomorphae</taxon>
        <taxon>Entelegynae</taxon>
        <taxon>Araneoidea</taxon>
        <taxon>Araneidae</taxon>
        <taxon>Araneus</taxon>
    </lineage>
</organism>
<keyword evidence="2" id="KW-1185">Reference proteome</keyword>
<sequence>MSWQSKFGNFPYIYLYSRLSVNWDRIIRVVDYPDPPPPPKKKRKRRLRLLECAEDRILLSPSYCIGLVQPTMSPARLQLDCSENVDEEAAKKWIKGDSTLECCKILSDDVIVSRVTYG</sequence>
<proteinExistence type="predicted"/>
<gene>
    <name evidence="1" type="ORF">AVEN_237654_1</name>
</gene>
<evidence type="ECO:0000313" key="2">
    <source>
        <dbReference type="Proteomes" id="UP000499080"/>
    </source>
</evidence>
<dbReference type="AlphaFoldDB" id="A0A4Y2PSG2"/>
<comment type="caution">
    <text evidence="1">The sequence shown here is derived from an EMBL/GenBank/DDBJ whole genome shotgun (WGS) entry which is preliminary data.</text>
</comment>
<evidence type="ECO:0000313" key="1">
    <source>
        <dbReference type="EMBL" id="GBN53026.1"/>
    </source>
</evidence>
<reference evidence="1 2" key="1">
    <citation type="journal article" date="2019" name="Sci. Rep.">
        <title>Orb-weaving spider Araneus ventricosus genome elucidates the spidroin gene catalogue.</title>
        <authorList>
            <person name="Kono N."/>
            <person name="Nakamura H."/>
            <person name="Ohtoshi R."/>
            <person name="Moran D.A.P."/>
            <person name="Shinohara A."/>
            <person name="Yoshida Y."/>
            <person name="Fujiwara M."/>
            <person name="Mori M."/>
            <person name="Tomita M."/>
            <person name="Arakawa K."/>
        </authorList>
    </citation>
    <scope>NUCLEOTIDE SEQUENCE [LARGE SCALE GENOMIC DNA]</scope>
</reference>